<name>A0A1I9YFC9_9BURK</name>
<feature type="region of interest" description="Disordered" evidence="1">
    <location>
        <begin position="38"/>
        <end position="61"/>
    </location>
</feature>
<dbReference type="EMBL" id="CP017561">
    <property type="protein sequence ID" value="APA85012.1"/>
    <property type="molecule type" value="Genomic_DNA"/>
</dbReference>
<proteinExistence type="predicted"/>
<organism evidence="2">
    <name type="scientific">Paraburkholderia sprentiae WSM5005</name>
    <dbReference type="NCBI Taxonomy" id="754502"/>
    <lineage>
        <taxon>Bacteria</taxon>
        <taxon>Pseudomonadati</taxon>
        <taxon>Pseudomonadota</taxon>
        <taxon>Betaproteobacteria</taxon>
        <taxon>Burkholderiales</taxon>
        <taxon>Burkholderiaceae</taxon>
        <taxon>Paraburkholderia</taxon>
    </lineage>
</organism>
<sequence length="61" mass="6879">MLAFHEPTRRVSTASSAQVRRALFGTPMWRWQPRRESLESLRDGHGPELAAADAQRATTDT</sequence>
<protein>
    <submittedName>
        <fullName evidence="2">Uncharacterized protein</fullName>
    </submittedName>
</protein>
<dbReference type="AlphaFoldDB" id="A0A1I9YFC9"/>
<evidence type="ECO:0000256" key="1">
    <source>
        <dbReference type="SAM" id="MobiDB-lite"/>
    </source>
</evidence>
<evidence type="ECO:0000313" key="2">
    <source>
        <dbReference type="EMBL" id="APA85012.1"/>
    </source>
</evidence>
<reference evidence="2" key="1">
    <citation type="submission" date="2016-09" db="EMBL/GenBank/DDBJ databases">
        <title>The Complete Genome of Burkholderia sprentiae wsm5005.</title>
        <authorList>
            <person name="De Meyer S."/>
            <person name="Wang P."/>
            <person name="Terpolilli J."/>
        </authorList>
    </citation>
    <scope>NUCLEOTIDE SEQUENCE [LARGE SCALE GENOMIC DNA]</scope>
    <source>
        <strain evidence="2">WSM5005</strain>
    </source>
</reference>
<gene>
    <name evidence="2" type="ORF">BJG93_06195</name>
</gene>
<feature type="compositionally biased region" description="Low complexity" evidence="1">
    <location>
        <begin position="50"/>
        <end position="61"/>
    </location>
</feature>
<accession>A0A1I9YFC9</accession>